<gene>
    <name evidence="8" type="ORF">JCM9152_731</name>
</gene>
<keyword evidence="3" id="KW-0472">Membrane</keyword>
<evidence type="ECO:0000256" key="1">
    <source>
        <dbReference type="ARBA" id="ARBA00022475"/>
    </source>
</evidence>
<dbReference type="Proteomes" id="UP000018895">
    <property type="component" value="Unassembled WGS sequence"/>
</dbReference>
<feature type="compositionally biased region" description="Low complexity" evidence="6">
    <location>
        <begin position="29"/>
        <end position="40"/>
    </location>
</feature>
<evidence type="ECO:0000313" key="8">
    <source>
        <dbReference type="EMBL" id="GAE29376.1"/>
    </source>
</evidence>
<keyword evidence="2 7" id="KW-0732">Signal</keyword>
<dbReference type="PROSITE" id="PS51257">
    <property type="entry name" value="PROKAR_LIPOPROTEIN"/>
    <property type="match status" value="1"/>
</dbReference>
<keyword evidence="9" id="KW-1185">Reference proteome</keyword>
<feature type="chain" id="PRO_5039043846" description="ABC transporter" evidence="7">
    <location>
        <begin position="21"/>
        <end position="566"/>
    </location>
</feature>
<protein>
    <recommendedName>
        <fullName evidence="10">ABC transporter</fullName>
    </recommendedName>
</protein>
<evidence type="ECO:0000256" key="3">
    <source>
        <dbReference type="ARBA" id="ARBA00023136"/>
    </source>
</evidence>
<evidence type="ECO:0000313" key="9">
    <source>
        <dbReference type="Proteomes" id="UP000018895"/>
    </source>
</evidence>
<dbReference type="SUPFAM" id="SSF53850">
    <property type="entry name" value="Periplasmic binding protein-like II"/>
    <property type="match status" value="1"/>
</dbReference>
<sequence length="566" mass="62671">MKKVVVLSLFLFVLIIAACSNDEPSEGQSSNDTENNTSSEPGDPFGAYDETITISIAQEVDPSDTSLPEDDTPLDNQYTRSVKENLNIQVEHDFTASPSNYNQRISLAIASNDLPDAMIVGPVELRQLVETDQIADLTDVYENYASPAIKRIVDSTDGIAKETVTFDGRMMAIPNVQLQADGIHLLWIRQDWLDHLGLEVPQTVEELKEVARAFTEDDPNGTGANDTIGLAGPGNNNKLYANFLESTNNLYGFDGVFAAFGAYPGFWIEDDNGDVAYGATQNETKEALSFLRDMYADGLIDREIGVREDPGESVISGETGMFFAPWWMPYGPITDAVTEDPDANWQAYTTPLNADGEYRPNLSSPSANFVVVKKDYEHPEAAMKILNNLLDNEATFDPSLGGPGYYPLRLVFAPADETEYSVEALREVLNGTKTPADFEDKPEYKLLVSDAESITDVKTEPYDDNSIEYWDIESDRGAWTRAYALMVGGSPLVDNEINGVHSLAYSQTDTMEQRWVNLKAMEDETFLRIIMGNAPLDDFDTFVEDWLNQGGEQITSEVEEVLALTE</sequence>
<comment type="caution">
    <text evidence="8">The sequence shown here is derived from an EMBL/GenBank/DDBJ whole genome shotgun (WGS) entry which is preliminary data.</text>
</comment>
<dbReference type="PANTHER" id="PTHR43649:SF33">
    <property type="entry name" value="POLYGALACTURONAN_RHAMNOGALACTURONAN-BINDING PROTEIN YTCQ"/>
    <property type="match status" value="1"/>
</dbReference>
<organism evidence="8 9">
    <name type="scientific">Halalkalibacter hemicellulosilyticusJCM 9152</name>
    <dbReference type="NCBI Taxonomy" id="1236971"/>
    <lineage>
        <taxon>Bacteria</taxon>
        <taxon>Bacillati</taxon>
        <taxon>Bacillota</taxon>
        <taxon>Bacilli</taxon>
        <taxon>Bacillales</taxon>
        <taxon>Bacillaceae</taxon>
        <taxon>Halalkalibacter</taxon>
    </lineage>
</organism>
<dbReference type="EMBL" id="BAUU01000004">
    <property type="protein sequence ID" value="GAE29376.1"/>
    <property type="molecule type" value="Genomic_DNA"/>
</dbReference>
<evidence type="ECO:0000256" key="6">
    <source>
        <dbReference type="SAM" id="MobiDB-lite"/>
    </source>
</evidence>
<evidence type="ECO:0000256" key="4">
    <source>
        <dbReference type="ARBA" id="ARBA00023139"/>
    </source>
</evidence>
<evidence type="ECO:0000256" key="5">
    <source>
        <dbReference type="ARBA" id="ARBA00023288"/>
    </source>
</evidence>
<accession>W4QBE6</accession>
<reference evidence="8" key="1">
    <citation type="journal article" date="2014" name="Genome Announc.">
        <title>Draft Genome Sequences of Three Alkaliphilic Bacillus Strains, Bacillus wakoensis JCM 9140T, Bacillus akibai JCM 9157T, and Bacillus hemicellulosilyticus JCM 9152T.</title>
        <authorList>
            <person name="Yuki M."/>
            <person name="Oshima K."/>
            <person name="Suda W."/>
            <person name="Oshida Y."/>
            <person name="Kitamura K."/>
            <person name="Iida T."/>
            <person name="Hattori M."/>
            <person name="Ohkuma M."/>
        </authorList>
    </citation>
    <scope>NUCLEOTIDE SEQUENCE [LARGE SCALE GENOMIC DNA]</scope>
    <source>
        <strain evidence="8">JCM 9152</strain>
    </source>
</reference>
<keyword evidence="1" id="KW-1003">Cell membrane</keyword>
<keyword evidence="4" id="KW-0564">Palmitate</keyword>
<dbReference type="AlphaFoldDB" id="W4QBE6"/>
<keyword evidence="5" id="KW-0449">Lipoprotein</keyword>
<dbReference type="STRING" id="1236971.JCM9152_731"/>
<dbReference type="RefSeq" id="WP_235715609.1">
    <property type="nucleotide sequence ID" value="NZ_BAUU01000004.1"/>
</dbReference>
<proteinExistence type="predicted"/>
<name>W4QBE6_9BACI</name>
<dbReference type="PANTHER" id="PTHR43649">
    <property type="entry name" value="ARABINOSE-BINDING PROTEIN-RELATED"/>
    <property type="match status" value="1"/>
</dbReference>
<feature type="region of interest" description="Disordered" evidence="6">
    <location>
        <begin position="22"/>
        <end position="47"/>
    </location>
</feature>
<dbReference type="InterPro" id="IPR006059">
    <property type="entry name" value="SBP"/>
</dbReference>
<dbReference type="InterPro" id="IPR050490">
    <property type="entry name" value="Bact_solute-bd_prot1"/>
</dbReference>
<evidence type="ECO:0000256" key="2">
    <source>
        <dbReference type="ARBA" id="ARBA00022729"/>
    </source>
</evidence>
<evidence type="ECO:0008006" key="10">
    <source>
        <dbReference type="Google" id="ProtNLM"/>
    </source>
</evidence>
<dbReference type="Gene3D" id="3.40.190.10">
    <property type="entry name" value="Periplasmic binding protein-like II"/>
    <property type="match status" value="2"/>
</dbReference>
<dbReference type="CDD" id="cd13580">
    <property type="entry name" value="PBP2_AlgQ_like_1"/>
    <property type="match status" value="1"/>
</dbReference>
<feature type="signal peptide" evidence="7">
    <location>
        <begin position="1"/>
        <end position="20"/>
    </location>
</feature>
<evidence type="ECO:0000256" key="7">
    <source>
        <dbReference type="SAM" id="SignalP"/>
    </source>
</evidence>
<dbReference type="Pfam" id="PF01547">
    <property type="entry name" value="SBP_bac_1"/>
    <property type="match status" value="1"/>
</dbReference>